<dbReference type="AlphaFoldDB" id="A0A0P7UBS7"/>
<keyword evidence="2" id="KW-0812">Transmembrane</keyword>
<comment type="caution">
    <text evidence="10">The sequence shown here is derived from an EMBL/GenBank/DDBJ whole genome shotgun (WGS) entry which is preliminary data.</text>
</comment>
<dbReference type="Proteomes" id="UP000034805">
    <property type="component" value="Unassembled WGS sequence"/>
</dbReference>
<keyword evidence="4" id="KW-1133">Transmembrane helix</keyword>
<proteinExistence type="predicted"/>
<dbReference type="Gene3D" id="2.60.40.10">
    <property type="entry name" value="Immunoglobulins"/>
    <property type="match status" value="1"/>
</dbReference>
<dbReference type="PANTHER" id="PTHR11494:SF8">
    <property type="entry name" value="CYTOTOXIC T-LYMPHOCYTE PROTEIN 4"/>
    <property type="match status" value="1"/>
</dbReference>
<evidence type="ECO:0000256" key="1">
    <source>
        <dbReference type="ARBA" id="ARBA00004479"/>
    </source>
</evidence>
<dbReference type="GO" id="GO:0042129">
    <property type="term" value="P:regulation of T cell proliferation"/>
    <property type="evidence" value="ECO:0007669"/>
    <property type="project" value="InterPro"/>
</dbReference>
<accession>A0A0P7UBS7</accession>
<dbReference type="GO" id="GO:0050852">
    <property type="term" value="P:T cell receptor signaling pathway"/>
    <property type="evidence" value="ECO:0007669"/>
    <property type="project" value="TreeGrafter"/>
</dbReference>
<evidence type="ECO:0000259" key="9">
    <source>
        <dbReference type="Pfam" id="PF07686"/>
    </source>
</evidence>
<name>A0A0P7UBS7_SCLFO</name>
<feature type="domain" description="Immunoglobulin V-set" evidence="9">
    <location>
        <begin position="6"/>
        <end position="109"/>
    </location>
</feature>
<keyword evidence="3" id="KW-0732">Signal</keyword>
<organism evidence="10 11">
    <name type="scientific">Scleropages formosus</name>
    <name type="common">Asian bonytongue</name>
    <name type="synonym">Osteoglossum formosum</name>
    <dbReference type="NCBI Taxonomy" id="113540"/>
    <lineage>
        <taxon>Eukaryota</taxon>
        <taxon>Metazoa</taxon>
        <taxon>Chordata</taxon>
        <taxon>Craniata</taxon>
        <taxon>Vertebrata</taxon>
        <taxon>Euteleostomi</taxon>
        <taxon>Actinopterygii</taxon>
        <taxon>Neopterygii</taxon>
        <taxon>Teleostei</taxon>
        <taxon>Osteoglossocephala</taxon>
        <taxon>Osteoglossomorpha</taxon>
        <taxon>Osteoglossiformes</taxon>
        <taxon>Osteoglossidae</taxon>
        <taxon>Scleropages</taxon>
    </lineage>
</organism>
<dbReference type="STRING" id="113540.ENSSFOP00015027102"/>
<evidence type="ECO:0000256" key="3">
    <source>
        <dbReference type="ARBA" id="ARBA00022729"/>
    </source>
</evidence>
<dbReference type="GO" id="GO:0009897">
    <property type="term" value="C:external side of plasma membrane"/>
    <property type="evidence" value="ECO:0007669"/>
    <property type="project" value="TreeGrafter"/>
</dbReference>
<dbReference type="Pfam" id="PF07686">
    <property type="entry name" value="V-set"/>
    <property type="match status" value="1"/>
</dbReference>
<dbReference type="PANTHER" id="PTHR11494">
    <property type="entry name" value="CYTOTOXIC T-LYMPHOCYTE PROTEIN"/>
    <property type="match status" value="1"/>
</dbReference>
<comment type="subcellular location">
    <subcellularLocation>
        <location evidence="1">Membrane</location>
        <topology evidence="1">Single-pass type I membrane protein</topology>
    </subcellularLocation>
</comment>
<keyword evidence="5" id="KW-0472">Membrane</keyword>
<evidence type="ECO:0000313" key="11">
    <source>
        <dbReference type="Proteomes" id="UP000034805"/>
    </source>
</evidence>
<dbReference type="EMBL" id="JARO02004961">
    <property type="protein sequence ID" value="KPP67583.1"/>
    <property type="molecule type" value="Genomic_DNA"/>
</dbReference>
<evidence type="ECO:0000256" key="4">
    <source>
        <dbReference type="ARBA" id="ARBA00022989"/>
    </source>
</evidence>
<evidence type="ECO:0000256" key="5">
    <source>
        <dbReference type="ARBA" id="ARBA00023136"/>
    </source>
</evidence>
<dbReference type="InterPro" id="IPR013106">
    <property type="entry name" value="Ig_V-set"/>
</dbReference>
<protein>
    <recommendedName>
        <fullName evidence="9">Immunoglobulin V-set domain-containing protein</fullName>
    </recommendedName>
</protein>
<reference evidence="10 11" key="1">
    <citation type="submission" date="2015-08" db="EMBL/GenBank/DDBJ databases">
        <title>The genome of the Asian arowana (Scleropages formosus).</title>
        <authorList>
            <person name="Tan M.H."/>
            <person name="Gan H.M."/>
            <person name="Croft L.J."/>
            <person name="Austin C.M."/>
        </authorList>
    </citation>
    <scope>NUCLEOTIDE SEQUENCE [LARGE SCALE GENOMIC DNA]</scope>
    <source>
        <strain evidence="10">Aro1</strain>
    </source>
</reference>
<dbReference type="InterPro" id="IPR040216">
    <property type="entry name" value="CTLA4/CD28"/>
</dbReference>
<keyword evidence="7" id="KW-0325">Glycoprotein</keyword>
<evidence type="ECO:0000256" key="6">
    <source>
        <dbReference type="ARBA" id="ARBA00023157"/>
    </source>
</evidence>
<keyword evidence="6" id="KW-1015">Disulfide bond</keyword>
<dbReference type="SUPFAM" id="SSF48726">
    <property type="entry name" value="Immunoglobulin"/>
    <property type="match status" value="1"/>
</dbReference>
<sequence length="128" mass="14484">MHPYRVVGKGKEATLRCFYQTKGQPEEVQFTLYRGMDRKQEVCSSSFNTSQSLFETHGQVRCRGHIQPGSVDITISGLVGHDTDLYQCVIEVLYPPPYLLGLGNGTLLYIPGEYPKATRCHDTHPFLY</sequence>
<evidence type="ECO:0000313" key="10">
    <source>
        <dbReference type="EMBL" id="KPP67583.1"/>
    </source>
</evidence>
<evidence type="ECO:0000256" key="8">
    <source>
        <dbReference type="ARBA" id="ARBA00023319"/>
    </source>
</evidence>
<evidence type="ECO:0000256" key="2">
    <source>
        <dbReference type="ARBA" id="ARBA00022692"/>
    </source>
</evidence>
<dbReference type="InterPro" id="IPR036179">
    <property type="entry name" value="Ig-like_dom_sf"/>
</dbReference>
<keyword evidence="8" id="KW-0393">Immunoglobulin domain</keyword>
<dbReference type="InterPro" id="IPR013783">
    <property type="entry name" value="Ig-like_fold"/>
</dbReference>
<gene>
    <name evidence="10" type="ORF">Z043_113801</name>
</gene>
<evidence type="ECO:0000256" key="7">
    <source>
        <dbReference type="ARBA" id="ARBA00023180"/>
    </source>
</evidence>